<dbReference type="EMBL" id="JAPDMZ010000171">
    <property type="protein sequence ID" value="KAK0547100.1"/>
    <property type="molecule type" value="Genomic_DNA"/>
</dbReference>
<sequence length="101" mass="12088">MTALDPFTYVNDKIQERLKDIVDDMATLRRQEQEYRSKLFTLRFRTNRVFGLERDVEARLQKYAQLKAEAQDEMVRYLWLARRLKDGVDARLIANELGLHI</sequence>
<dbReference type="AlphaFoldDB" id="A0AAN6GMA4"/>
<comment type="caution">
    <text evidence="2">The sequence shown here is derived from an EMBL/GenBank/DDBJ whole genome shotgun (WGS) entry which is preliminary data.</text>
</comment>
<proteinExistence type="predicted"/>
<evidence type="ECO:0000256" key="1">
    <source>
        <dbReference type="SAM" id="Coils"/>
    </source>
</evidence>
<evidence type="ECO:0000313" key="2">
    <source>
        <dbReference type="EMBL" id="KAK0547100.1"/>
    </source>
</evidence>
<dbReference type="Proteomes" id="UP001176517">
    <property type="component" value="Unassembled WGS sequence"/>
</dbReference>
<gene>
    <name evidence="2" type="ORF">OC846_005000</name>
</gene>
<protein>
    <submittedName>
        <fullName evidence="2">Uncharacterized protein</fullName>
    </submittedName>
</protein>
<keyword evidence="1" id="KW-0175">Coiled coil</keyword>
<name>A0AAN6GMA4_9BASI</name>
<accession>A0AAN6GMA4</accession>
<feature type="coiled-coil region" evidence="1">
    <location>
        <begin position="11"/>
        <end position="73"/>
    </location>
</feature>
<reference evidence="2" key="1">
    <citation type="journal article" date="2023" name="PhytoFront">
        <title>Draft Genome Resources of Seven Strains of Tilletia horrida, Causal Agent of Kernel Smut of Rice.</title>
        <authorList>
            <person name="Khanal S."/>
            <person name="Antony Babu S."/>
            <person name="Zhou X.G."/>
        </authorList>
    </citation>
    <scope>NUCLEOTIDE SEQUENCE</scope>
    <source>
        <strain evidence="2">TX6</strain>
    </source>
</reference>
<evidence type="ECO:0000313" key="3">
    <source>
        <dbReference type="Proteomes" id="UP001176517"/>
    </source>
</evidence>
<organism evidence="2 3">
    <name type="scientific">Tilletia horrida</name>
    <dbReference type="NCBI Taxonomy" id="155126"/>
    <lineage>
        <taxon>Eukaryota</taxon>
        <taxon>Fungi</taxon>
        <taxon>Dikarya</taxon>
        <taxon>Basidiomycota</taxon>
        <taxon>Ustilaginomycotina</taxon>
        <taxon>Exobasidiomycetes</taxon>
        <taxon>Tilletiales</taxon>
        <taxon>Tilletiaceae</taxon>
        <taxon>Tilletia</taxon>
    </lineage>
</organism>
<keyword evidence="3" id="KW-1185">Reference proteome</keyword>